<organism evidence="1 2">
    <name type="scientific">Vaccinium darrowii</name>
    <dbReference type="NCBI Taxonomy" id="229202"/>
    <lineage>
        <taxon>Eukaryota</taxon>
        <taxon>Viridiplantae</taxon>
        <taxon>Streptophyta</taxon>
        <taxon>Embryophyta</taxon>
        <taxon>Tracheophyta</taxon>
        <taxon>Spermatophyta</taxon>
        <taxon>Magnoliopsida</taxon>
        <taxon>eudicotyledons</taxon>
        <taxon>Gunneridae</taxon>
        <taxon>Pentapetalae</taxon>
        <taxon>asterids</taxon>
        <taxon>Ericales</taxon>
        <taxon>Ericaceae</taxon>
        <taxon>Vaccinioideae</taxon>
        <taxon>Vaccinieae</taxon>
        <taxon>Vaccinium</taxon>
    </lineage>
</organism>
<comment type="caution">
    <text evidence="1">The sequence shown here is derived from an EMBL/GenBank/DDBJ whole genome shotgun (WGS) entry which is preliminary data.</text>
</comment>
<dbReference type="EMBL" id="CM037157">
    <property type="protein sequence ID" value="KAH7849633.1"/>
    <property type="molecule type" value="Genomic_DNA"/>
</dbReference>
<keyword evidence="2" id="KW-1185">Reference proteome</keyword>
<proteinExistence type="predicted"/>
<evidence type="ECO:0000313" key="2">
    <source>
        <dbReference type="Proteomes" id="UP000828048"/>
    </source>
</evidence>
<protein>
    <submittedName>
        <fullName evidence="1">Uncharacterized protein</fullName>
    </submittedName>
</protein>
<sequence length="323" mass="35383">MGSIKPEVSQEVLPYLIAYKDGTIERLVGTQVTPPGSDPQTGVVSKDVVIVPETGVSVRLYRPIDAPKDKRLPLVVYFHGGAFCIATVGEPLYHNSLNILVANSNVIAVSVDFRNSPEFPLPAAYEDSWAALQWVASHATGGGSEVWLNENVDFDKVFLAGDSAGANISHHMAIRVGSTRIDGLKFRGILMIHPYFWAEKPIGSEVTDTVRKAMVDIWWRFVCPSDKGCDDPLINPFVDGSPSLSGLACDRVIICVAQKDILRDRGVLYYESLVKSGWGGKVEFLETEGEDHVFHLFNPSCDKAMDMIKKLASFINEAMGEAP</sequence>
<gene>
    <name evidence="1" type="ORF">Vadar_020682</name>
</gene>
<reference evidence="1 2" key="1">
    <citation type="journal article" date="2021" name="Hortic Res">
        <title>High-quality reference genome and annotation aids understanding of berry development for evergreen blueberry (Vaccinium darrowii).</title>
        <authorList>
            <person name="Yu J."/>
            <person name="Hulse-Kemp A.M."/>
            <person name="Babiker E."/>
            <person name="Staton M."/>
        </authorList>
    </citation>
    <scope>NUCLEOTIDE SEQUENCE [LARGE SCALE GENOMIC DNA]</scope>
    <source>
        <strain evidence="2">cv. NJ 8807/NJ 8810</strain>
        <tissue evidence="1">Young leaf</tissue>
    </source>
</reference>
<dbReference type="Proteomes" id="UP000828048">
    <property type="component" value="Chromosome 7"/>
</dbReference>
<name>A0ACB7Y7U1_9ERIC</name>
<evidence type="ECO:0000313" key="1">
    <source>
        <dbReference type="EMBL" id="KAH7849633.1"/>
    </source>
</evidence>
<accession>A0ACB7Y7U1</accession>